<name>A0A811NNA7_9POAL</name>
<evidence type="ECO:0000313" key="6">
    <source>
        <dbReference type="EMBL" id="CAD6230750.1"/>
    </source>
</evidence>
<evidence type="ECO:0000259" key="5">
    <source>
        <dbReference type="PROSITE" id="PS51782"/>
    </source>
</evidence>
<protein>
    <recommendedName>
        <fullName evidence="5">LysM domain-containing protein</fullName>
    </recommendedName>
</protein>
<evidence type="ECO:0000256" key="3">
    <source>
        <dbReference type="SAM" id="MobiDB-lite"/>
    </source>
</evidence>
<comment type="caution">
    <text evidence="6">The sequence shown here is derived from an EMBL/GenBank/DDBJ whole genome shotgun (WGS) entry which is preliminary data.</text>
</comment>
<dbReference type="PANTHER" id="PTHR34997:SF22">
    <property type="entry name" value="OS01G0783000 PROTEIN"/>
    <property type="match status" value="1"/>
</dbReference>
<feature type="domain" description="LysM" evidence="5">
    <location>
        <begin position="90"/>
        <end position="134"/>
    </location>
</feature>
<evidence type="ECO:0000256" key="2">
    <source>
        <dbReference type="ARBA" id="ARBA00023026"/>
    </source>
</evidence>
<feature type="signal peptide" evidence="4">
    <location>
        <begin position="1"/>
        <end position="28"/>
    </location>
</feature>
<dbReference type="GO" id="GO:0008061">
    <property type="term" value="F:chitin binding"/>
    <property type="evidence" value="ECO:0007669"/>
    <property type="project" value="UniProtKB-KW"/>
</dbReference>
<keyword evidence="1" id="KW-0147">Chitin-binding</keyword>
<sequence>MVNHRAAAAALLLIASLFVAVAISGADARPTVHPNKMAALRRDAHGRGYVADAAAPPELEQEPTCDHCEKPEPEKPKPEPEPKLELTCNKVHGVKTGETCCSVREGAGVTEDQFLGFNPNLCCEKLFVGQWICLEATSSCQD</sequence>
<evidence type="ECO:0000313" key="7">
    <source>
        <dbReference type="Proteomes" id="UP000604825"/>
    </source>
</evidence>
<dbReference type="OrthoDB" id="613766at2759"/>
<keyword evidence="2" id="KW-0843">Virulence</keyword>
<evidence type="ECO:0000256" key="4">
    <source>
        <dbReference type="SAM" id="SignalP"/>
    </source>
</evidence>
<organism evidence="6 7">
    <name type="scientific">Miscanthus lutarioriparius</name>
    <dbReference type="NCBI Taxonomy" id="422564"/>
    <lineage>
        <taxon>Eukaryota</taxon>
        <taxon>Viridiplantae</taxon>
        <taxon>Streptophyta</taxon>
        <taxon>Embryophyta</taxon>
        <taxon>Tracheophyta</taxon>
        <taxon>Spermatophyta</taxon>
        <taxon>Magnoliopsida</taxon>
        <taxon>Liliopsida</taxon>
        <taxon>Poales</taxon>
        <taxon>Poaceae</taxon>
        <taxon>PACMAD clade</taxon>
        <taxon>Panicoideae</taxon>
        <taxon>Andropogonodae</taxon>
        <taxon>Andropogoneae</taxon>
        <taxon>Saccharinae</taxon>
        <taxon>Miscanthus</taxon>
    </lineage>
</organism>
<dbReference type="EMBL" id="CAJGYO010000005">
    <property type="protein sequence ID" value="CAD6230750.1"/>
    <property type="molecule type" value="Genomic_DNA"/>
</dbReference>
<feature type="chain" id="PRO_5032496507" description="LysM domain-containing protein" evidence="4">
    <location>
        <begin position="29"/>
        <end position="142"/>
    </location>
</feature>
<evidence type="ECO:0000256" key="1">
    <source>
        <dbReference type="ARBA" id="ARBA00022669"/>
    </source>
</evidence>
<accession>A0A811NNA7</accession>
<keyword evidence="4" id="KW-0732">Signal</keyword>
<dbReference type="Proteomes" id="UP000604825">
    <property type="component" value="Unassembled WGS sequence"/>
</dbReference>
<dbReference type="InterPro" id="IPR052210">
    <property type="entry name" value="LysM1-like"/>
</dbReference>
<dbReference type="PANTHER" id="PTHR34997">
    <property type="entry name" value="AM15"/>
    <property type="match status" value="1"/>
</dbReference>
<feature type="compositionally biased region" description="Basic and acidic residues" evidence="3">
    <location>
        <begin position="64"/>
        <end position="84"/>
    </location>
</feature>
<dbReference type="SUPFAM" id="SSF54106">
    <property type="entry name" value="LysM domain"/>
    <property type="match status" value="1"/>
</dbReference>
<proteinExistence type="predicted"/>
<keyword evidence="7" id="KW-1185">Reference proteome</keyword>
<dbReference type="Gene3D" id="3.10.350.10">
    <property type="entry name" value="LysM domain"/>
    <property type="match status" value="1"/>
</dbReference>
<gene>
    <name evidence="6" type="ORF">NCGR_LOCUS20967</name>
</gene>
<dbReference type="AlphaFoldDB" id="A0A811NNA7"/>
<reference evidence="6" key="1">
    <citation type="submission" date="2020-10" db="EMBL/GenBank/DDBJ databases">
        <authorList>
            <person name="Han B."/>
            <person name="Lu T."/>
            <person name="Zhao Q."/>
            <person name="Huang X."/>
            <person name="Zhao Y."/>
        </authorList>
    </citation>
    <scope>NUCLEOTIDE SEQUENCE</scope>
</reference>
<dbReference type="PROSITE" id="PS51782">
    <property type="entry name" value="LYSM"/>
    <property type="match status" value="1"/>
</dbReference>
<dbReference type="InterPro" id="IPR018392">
    <property type="entry name" value="LysM"/>
</dbReference>
<dbReference type="InterPro" id="IPR036779">
    <property type="entry name" value="LysM_dom_sf"/>
</dbReference>
<feature type="region of interest" description="Disordered" evidence="3">
    <location>
        <begin position="55"/>
        <end position="84"/>
    </location>
</feature>